<dbReference type="Proteomes" id="UP000218172">
    <property type="component" value="Unassembled WGS sequence"/>
</dbReference>
<gene>
    <name evidence="7" type="ORF">COC19_02770</name>
</gene>
<feature type="transmembrane region" description="Helical" evidence="6">
    <location>
        <begin position="12"/>
        <end position="31"/>
    </location>
</feature>
<evidence type="ECO:0000256" key="4">
    <source>
        <dbReference type="ARBA" id="ARBA00022989"/>
    </source>
</evidence>
<evidence type="ECO:0000256" key="3">
    <source>
        <dbReference type="ARBA" id="ARBA00022692"/>
    </source>
</evidence>
<accession>A0A2A4MRL1</accession>
<evidence type="ECO:0000256" key="6">
    <source>
        <dbReference type="SAM" id="Phobius"/>
    </source>
</evidence>
<dbReference type="GO" id="GO:0005886">
    <property type="term" value="C:plasma membrane"/>
    <property type="evidence" value="ECO:0007669"/>
    <property type="project" value="UniProtKB-SubCell"/>
</dbReference>
<evidence type="ECO:0000256" key="1">
    <source>
        <dbReference type="ARBA" id="ARBA00004651"/>
    </source>
</evidence>
<evidence type="ECO:0000256" key="2">
    <source>
        <dbReference type="ARBA" id="ARBA00022475"/>
    </source>
</evidence>
<proteinExistence type="predicted"/>
<keyword evidence="2" id="KW-1003">Cell membrane</keyword>
<dbReference type="EMBL" id="NVQR01000038">
    <property type="protein sequence ID" value="PCH62512.1"/>
    <property type="molecule type" value="Genomic_DNA"/>
</dbReference>
<keyword evidence="5 6" id="KW-0472">Membrane</keyword>
<keyword evidence="4 6" id="KW-1133">Transmembrane helix</keyword>
<reference evidence="8" key="1">
    <citation type="submission" date="2017-08" db="EMBL/GenBank/DDBJ databases">
        <title>A dynamic microbial community with high functional redundancy inhabits the cold, oxic subseafloor aquifer.</title>
        <authorList>
            <person name="Tully B.J."/>
            <person name="Wheat C.G."/>
            <person name="Glazer B.T."/>
            <person name="Huber J.A."/>
        </authorList>
    </citation>
    <scope>NUCLEOTIDE SEQUENCE [LARGE SCALE GENOMIC DNA]</scope>
</reference>
<dbReference type="AlphaFoldDB" id="A0A2A4MRL1"/>
<evidence type="ECO:0000313" key="8">
    <source>
        <dbReference type="Proteomes" id="UP000218172"/>
    </source>
</evidence>
<dbReference type="Pfam" id="PF03899">
    <property type="entry name" value="ATP-synt_I"/>
    <property type="match status" value="1"/>
</dbReference>
<feature type="transmembrane region" description="Helical" evidence="6">
    <location>
        <begin position="99"/>
        <end position="120"/>
    </location>
</feature>
<feature type="transmembrane region" description="Helical" evidence="6">
    <location>
        <begin position="74"/>
        <end position="93"/>
    </location>
</feature>
<name>A0A2A4MRL1_9GAMM</name>
<evidence type="ECO:0000256" key="5">
    <source>
        <dbReference type="ARBA" id="ARBA00023136"/>
    </source>
</evidence>
<keyword evidence="3 6" id="KW-0812">Transmembrane</keyword>
<sequence>MKSNLKPPPIYKVIVSQTATALLLAVLMLLIMGREMAYSALIGGLICAIPNAYFAMKTFMYTGARSVDKMVRSIYTGEAVKLLLTAAGFALTFVFLSSVNIVCLFTAYFIVYIAGIVSTLRMQQSISNS</sequence>
<feature type="transmembrane region" description="Helical" evidence="6">
    <location>
        <begin position="37"/>
        <end position="54"/>
    </location>
</feature>
<organism evidence="7 8">
    <name type="scientific">SAR86 cluster bacterium</name>
    <dbReference type="NCBI Taxonomy" id="2030880"/>
    <lineage>
        <taxon>Bacteria</taxon>
        <taxon>Pseudomonadati</taxon>
        <taxon>Pseudomonadota</taxon>
        <taxon>Gammaproteobacteria</taxon>
        <taxon>SAR86 cluster</taxon>
    </lineage>
</organism>
<dbReference type="InterPro" id="IPR005598">
    <property type="entry name" value="ATP_synth_I"/>
</dbReference>
<comment type="subcellular location">
    <subcellularLocation>
        <location evidence="1">Cell membrane</location>
        <topology evidence="1">Multi-pass membrane protein</topology>
    </subcellularLocation>
</comment>
<evidence type="ECO:0000313" key="7">
    <source>
        <dbReference type="EMBL" id="PCH62512.1"/>
    </source>
</evidence>
<protein>
    <submittedName>
        <fullName evidence="7">F0F1 ATP synthase subunit I</fullName>
    </submittedName>
</protein>
<comment type="caution">
    <text evidence="7">The sequence shown here is derived from an EMBL/GenBank/DDBJ whole genome shotgun (WGS) entry which is preliminary data.</text>
</comment>